<dbReference type="Pfam" id="PF02263">
    <property type="entry name" value="GBP"/>
    <property type="match status" value="1"/>
</dbReference>
<evidence type="ECO:0000313" key="4">
    <source>
        <dbReference type="Proteomes" id="UP000018721"/>
    </source>
</evidence>
<dbReference type="GO" id="GO:0005525">
    <property type="term" value="F:GTP binding"/>
    <property type="evidence" value="ECO:0007669"/>
    <property type="project" value="InterPro"/>
</dbReference>
<dbReference type="GO" id="GO:0003924">
    <property type="term" value="F:GTPase activity"/>
    <property type="evidence" value="ECO:0007669"/>
    <property type="project" value="InterPro"/>
</dbReference>
<feature type="compositionally biased region" description="Polar residues" evidence="1">
    <location>
        <begin position="232"/>
        <end position="251"/>
    </location>
</feature>
<sequence>MCFADELVLGRAGINGEKRLLVDSISSEDHRKLPSAAIENISIKGLVAVGCVDDVLYVVDPSDRAIYASKLSVTVRSDAYRIQRSGQSKSQDYTRLNQQSGDNTAEHWLRVIFHVFEKFPAQSFIDAAINPNSSCSLDLGIVVDDTSYDNSGVSDTVAVCGSFLSSVMTDLRRLNKPLSDLDLAKTINLTTILQTRSIGQLLTAIVSFVPVQICRAEDNMLRLLRDDEDDATTGNEASRTSLSSENDSTGTDASEIAQSIRFGLLSPLLESWNGRCVVVTSMGKQSTGKSYFLNHLAGTSFAISGSRCTDGAWLSLRFVSDVLLVVLDFEGLGSFERSEQEDIFLSVLNASVSLFTVFRMESRFDKDIDGLFSRFQKGVQLIKNDPRLFRGLLFMSVIDVNMNDRLGIVNDLAAKLNAIFESSREQNFLTEMYAGQVTINCTPPFGTVEYYQSMENDAAKALLSIVREAATGFSTGKAFLDCLRIVLAKISMLDWTSMDKSTQYLVISDVKQKLPGILRTGCHVPQTLVADATISSGLKESVLQVGTRDKLVVSLTATCQAYPGFATKWMALNNVILLDTVADDAIDFGFDVTALETRSTKQIHTTLVALFKLSWRKWNLADPD</sequence>
<dbReference type="Gene3D" id="3.40.50.300">
    <property type="entry name" value="P-loop containing nucleotide triphosphate hydrolases"/>
    <property type="match status" value="1"/>
</dbReference>
<accession>V9DWM2</accession>
<dbReference type="SUPFAM" id="SSF52540">
    <property type="entry name" value="P-loop containing nucleoside triphosphate hydrolases"/>
    <property type="match status" value="1"/>
</dbReference>
<comment type="caution">
    <text evidence="3">The sequence shown here is derived from an EMBL/GenBank/DDBJ whole genome shotgun (WGS) entry which is preliminary data.</text>
</comment>
<dbReference type="HOGENOM" id="CLU_027318_0_0_1"/>
<dbReference type="AlphaFoldDB" id="V9DWM2"/>
<dbReference type="EMBL" id="ANIZ01003817">
    <property type="protein sequence ID" value="ETI31056.1"/>
    <property type="molecule type" value="Genomic_DNA"/>
</dbReference>
<evidence type="ECO:0000259" key="2">
    <source>
        <dbReference type="Pfam" id="PF02263"/>
    </source>
</evidence>
<dbReference type="OrthoDB" id="166993at2759"/>
<dbReference type="InterPro" id="IPR027417">
    <property type="entry name" value="P-loop_NTPase"/>
</dbReference>
<dbReference type="InterPro" id="IPR015894">
    <property type="entry name" value="Guanylate-bd_N"/>
</dbReference>
<dbReference type="PANTHER" id="PTHR22796:SF1">
    <property type="entry name" value="VWFA DOMAIN-CONTAINING PROTEIN"/>
    <property type="match status" value="1"/>
</dbReference>
<dbReference type="PANTHER" id="PTHR22796">
    <property type="entry name" value="URG4-RELATED"/>
    <property type="match status" value="1"/>
</dbReference>
<organism evidence="3 4">
    <name type="scientific">Phytophthora nicotianae P1569</name>
    <dbReference type="NCBI Taxonomy" id="1317065"/>
    <lineage>
        <taxon>Eukaryota</taxon>
        <taxon>Sar</taxon>
        <taxon>Stramenopiles</taxon>
        <taxon>Oomycota</taxon>
        <taxon>Peronosporomycetes</taxon>
        <taxon>Peronosporales</taxon>
        <taxon>Peronosporaceae</taxon>
        <taxon>Phytophthora</taxon>
    </lineage>
</organism>
<evidence type="ECO:0000313" key="3">
    <source>
        <dbReference type="EMBL" id="ETI31056.1"/>
    </source>
</evidence>
<dbReference type="eggNOG" id="ENOG502QUF5">
    <property type="taxonomic scope" value="Eukaryota"/>
</dbReference>
<protein>
    <recommendedName>
        <fullName evidence="2">Guanylate-binding protein N-terminal domain-containing protein</fullName>
    </recommendedName>
</protein>
<name>V9DWM2_PHYNI</name>
<proteinExistence type="predicted"/>
<dbReference type="Proteomes" id="UP000018721">
    <property type="component" value="Unassembled WGS sequence"/>
</dbReference>
<gene>
    <name evidence="3" type="ORF">F443_21892</name>
</gene>
<reference evidence="3 4" key="1">
    <citation type="submission" date="2013-11" db="EMBL/GenBank/DDBJ databases">
        <title>The Genome Sequence of Phytophthora parasitica P1569.</title>
        <authorList>
            <consortium name="The Broad Institute Genomics Platform"/>
            <person name="Russ C."/>
            <person name="Tyler B."/>
            <person name="Panabieres F."/>
            <person name="Shan W."/>
            <person name="Tripathy S."/>
            <person name="Grunwald N."/>
            <person name="Machado M."/>
            <person name="Johnson C.S."/>
            <person name="Arredondo F."/>
            <person name="Hong C."/>
            <person name="Coffey M."/>
            <person name="Young S.K."/>
            <person name="Zeng Q."/>
            <person name="Gargeya S."/>
            <person name="Fitzgerald M."/>
            <person name="Abouelleil A."/>
            <person name="Alvarado L."/>
            <person name="Chapman S.B."/>
            <person name="Gainer-Dewar J."/>
            <person name="Goldberg J."/>
            <person name="Griggs A."/>
            <person name="Gujja S."/>
            <person name="Hansen M."/>
            <person name="Howarth C."/>
            <person name="Imamovic A."/>
            <person name="Ireland A."/>
            <person name="Larimer J."/>
            <person name="McCowan C."/>
            <person name="Murphy C."/>
            <person name="Pearson M."/>
            <person name="Poon T.W."/>
            <person name="Priest M."/>
            <person name="Roberts A."/>
            <person name="Saif S."/>
            <person name="Shea T."/>
            <person name="Sykes S."/>
            <person name="Wortman J."/>
            <person name="Nusbaum C."/>
            <person name="Birren B."/>
        </authorList>
    </citation>
    <scope>NUCLEOTIDE SEQUENCE [LARGE SCALE GENOMIC DNA]</scope>
    <source>
        <strain evidence="3 4">P1569</strain>
    </source>
</reference>
<feature type="domain" description="Guanylate-binding protein N-terminal" evidence="2">
    <location>
        <begin position="273"/>
        <end position="355"/>
    </location>
</feature>
<feature type="region of interest" description="Disordered" evidence="1">
    <location>
        <begin position="230"/>
        <end position="251"/>
    </location>
</feature>
<evidence type="ECO:0000256" key="1">
    <source>
        <dbReference type="SAM" id="MobiDB-lite"/>
    </source>
</evidence>
<keyword evidence="4" id="KW-1185">Reference proteome</keyword>